<keyword evidence="4 5" id="KW-0326">Glycosidase</keyword>
<dbReference type="PROSITE" id="PS00928">
    <property type="entry name" value="TREHALASE_2"/>
    <property type="match status" value="1"/>
</dbReference>
<dbReference type="InterPro" id="IPR008928">
    <property type="entry name" value="6-hairpin_glycosidase_sf"/>
</dbReference>
<evidence type="ECO:0000256" key="3">
    <source>
        <dbReference type="ARBA" id="ARBA00022801"/>
    </source>
</evidence>
<evidence type="ECO:0000256" key="1">
    <source>
        <dbReference type="ARBA" id="ARBA00001576"/>
    </source>
</evidence>
<gene>
    <name evidence="7" type="ORF">MAM1_0095d05022</name>
</gene>
<dbReference type="Proteomes" id="UP000053815">
    <property type="component" value="Unassembled WGS sequence"/>
</dbReference>
<dbReference type="Gene3D" id="1.50.10.10">
    <property type="match status" value="1"/>
</dbReference>
<comment type="catalytic activity">
    <reaction evidence="1 5">
        <text>alpha,alpha-trehalose + H2O = alpha-D-glucose + beta-D-glucose</text>
        <dbReference type="Rhea" id="RHEA:32675"/>
        <dbReference type="ChEBI" id="CHEBI:15377"/>
        <dbReference type="ChEBI" id="CHEBI:15903"/>
        <dbReference type="ChEBI" id="CHEBI:16551"/>
        <dbReference type="ChEBI" id="CHEBI:17925"/>
        <dbReference type="EC" id="3.2.1.28"/>
    </reaction>
</comment>
<evidence type="ECO:0000313" key="7">
    <source>
        <dbReference type="EMBL" id="GAN05551.1"/>
    </source>
</evidence>
<accession>A0A0C9M6N9</accession>
<keyword evidence="8" id="KW-1185">Reference proteome</keyword>
<name>A0A0C9M6N9_9FUNG</name>
<dbReference type="PANTHER" id="PTHR23403">
    <property type="entry name" value="TREHALASE"/>
    <property type="match status" value="1"/>
</dbReference>
<reference evidence="7" key="1">
    <citation type="submission" date="2014-09" db="EMBL/GenBank/DDBJ databases">
        <title>Draft genome sequence of an oleaginous Mucoromycotina fungus Mucor ambiguus NBRC6742.</title>
        <authorList>
            <person name="Takeda I."/>
            <person name="Yamane N."/>
            <person name="Morita T."/>
            <person name="Tamano K."/>
            <person name="Machida M."/>
            <person name="Baker S."/>
            <person name="Koike H."/>
        </authorList>
    </citation>
    <scope>NUCLEOTIDE SEQUENCE</scope>
    <source>
        <strain evidence="7">NBRC 6742</strain>
    </source>
</reference>
<dbReference type="PROSITE" id="PS00927">
    <property type="entry name" value="TREHALASE_1"/>
    <property type="match status" value="1"/>
</dbReference>
<sequence>MQSTIHVLGDPGVDAHAPAKTYYTTGNNAGGAVSRLRIFKKHKSQDLPPRRRRASYDDKNKAHKFLIDVKETQRILVEQEDTDGDFQITVNDLGPKSFSVGTADSGGYRRIEIRGTYMLSNLLQELALADDYGRKHIVLDEARLNENPVDRLSRMIKHNFWDGLTRRIDAEGLELICADTKNLSADHSPRIYIPFDQDEIFEYYKQVAAERSHLKLQVERLPKDITPEYVKSINDRPGILTLAMRKEYDEGAKQHVWRGVPFVVPGGRFNEMYGWDSYFVALGLLVDGRTELAQNMVDNFVYQIEHYGKILNANRSYYLCRSQPPFLTDMALRVYHKLNQSTTAKKLENLAWLANVFQTAIKEYNQVWMSEPRYDSKTGLSRFRPEGLGIPPETEASHFDHVIQPYAVEANLTIEEYMEQYNNGTIKEPRLDDYFLHDRAVRESGHDTTYRYEKVCANLATIDLNSLLYKYETDIADTIDLLFDGELSFTEDSSKTLVKHHAQEWRERAAVRKERIDTYLWNEEKSLYFDYDTVLEKQINYESVTAFWAMWAKCASPEQADKMVQHSLHKFEELGGLVSGTEESRGITSLDRPNRQWDFPFGWAPHQVMAWEAFENYGKKDIAERVSYRWLYTITKSFVDFNGVVPEKYDIVGMTHKVEVEYGNVGIDFKYVPREGFGWMNASYQIGLSLISTKMRRALGTCTHPDLFFEKTLKTAKNPEEISRQLRHRKSAEAAARKITHNGQITAAITKIGGCSSGGGHHNSHLMSMKNSEVLFLELTEPSTKHHS</sequence>
<organism evidence="7">
    <name type="scientific">Mucor ambiguus</name>
    <dbReference type="NCBI Taxonomy" id="91626"/>
    <lineage>
        <taxon>Eukaryota</taxon>
        <taxon>Fungi</taxon>
        <taxon>Fungi incertae sedis</taxon>
        <taxon>Mucoromycota</taxon>
        <taxon>Mucoromycotina</taxon>
        <taxon>Mucoromycetes</taxon>
        <taxon>Mucorales</taxon>
        <taxon>Mucorineae</taxon>
        <taxon>Mucoraceae</taxon>
        <taxon>Mucor</taxon>
    </lineage>
</organism>
<evidence type="ECO:0000259" key="6">
    <source>
        <dbReference type="Pfam" id="PF07492"/>
    </source>
</evidence>
<dbReference type="InterPro" id="IPR011120">
    <property type="entry name" value="Trehalase_Ca-bd"/>
</dbReference>
<dbReference type="Pfam" id="PF07492">
    <property type="entry name" value="Trehalase_Ca-bi"/>
    <property type="match status" value="1"/>
</dbReference>
<evidence type="ECO:0000256" key="5">
    <source>
        <dbReference type="RuleBase" id="RU361180"/>
    </source>
</evidence>
<proteinExistence type="inferred from homology"/>
<dbReference type="GO" id="GO:0004555">
    <property type="term" value="F:alpha,alpha-trehalase activity"/>
    <property type="evidence" value="ECO:0007669"/>
    <property type="project" value="UniProtKB-EC"/>
</dbReference>
<keyword evidence="3 5" id="KW-0378">Hydrolase</keyword>
<dbReference type="PANTHER" id="PTHR23403:SF6">
    <property type="entry name" value="CYTOSOLIC NEUTRAL TREHALASE-RELATED"/>
    <property type="match status" value="1"/>
</dbReference>
<dbReference type="InterPro" id="IPR018232">
    <property type="entry name" value="Glyco_hydro_37_CS"/>
</dbReference>
<dbReference type="EMBL" id="DF836384">
    <property type="protein sequence ID" value="GAN05551.1"/>
    <property type="molecule type" value="Genomic_DNA"/>
</dbReference>
<dbReference type="OrthoDB" id="3542292at2759"/>
<feature type="domain" description="Neutral trehalase Ca2+ binding" evidence="6">
    <location>
        <begin position="76"/>
        <end position="102"/>
    </location>
</feature>
<dbReference type="GO" id="GO:0005509">
    <property type="term" value="F:calcium ion binding"/>
    <property type="evidence" value="ECO:0007669"/>
    <property type="project" value="InterPro"/>
</dbReference>
<dbReference type="SUPFAM" id="SSF48208">
    <property type="entry name" value="Six-hairpin glycosidases"/>
    <property type="match status" value="1"/>
</dbReference>
<dbReference type="STRING" id="91626.A0A0C9M6N9"/>
<protein>
    <recommendedName>
        <fullName evidence="5">Trehalase</fullName>
        <ecNumber evidence="5">3.2.1.28</ecNumber>
    </recommendedName>
    <alternativeName>
        <fullName evidence="5">Alpha-trehalose glucohydrolase</fullName>
    </alternativeName>
</protein>
<dbReference type="GO" id="GO:0005993">
    <property type="term" value="P:trehalose catabolic process"/>
    <property type="evidence" value="ECO:0007669"/>
    <property type="project" value="InterPro"/>
</dbReference>
<comment type="similarity">
    <text evidence="2 5">Belongs to the glycosyl hydrolase 37 family.</text>
</comment>
<dbReference type="Pfam" id="PF01204">
    <property type="entry name" value="Trehalase"/>
    <property type="match status" value="1"/>
</dbReference>
<evidence type="ECO:0000313" key="8">
    <source>
        <dbReference type="Proteomes" id="UP000053815"/>
    </source>
</evidence>
<dbReference type="InterPro" id="IPR012341">
    <property type="entry name" value="6hp_glycosidase-like_sf"/>
</dbReference>
<dbReference type="EC" id="3.2.1.28" evidence="5"/>
<evidence type="ECO:0000256" key="2">
    <source>
        <dbReference type="ARBA" id="ARBA00005615"/>
    </source>
</evidence>
<dbReference type="PRINTS" id="PR00744">
    <property type="entry name" value="GLHYDRLASE37"/>
</dbReference>
<dbReference type="InterPro" id="IPR001661">
    <property type="entry name" value="Glyco_hydro_37"/>
</dbReference>
<dbReference type="GO" id="GO:0005737">
    <property type="term" value="C:cytoplasm"/>
    <property type="evidence" value="ECO:0007669"/>
    <property type="project" value="InterPro"/>
</dbReference>
<dbReference type="AlphaFoldDB" id="A0A0C9M6N9"/>
<evidence type="ECO:0000256" key="4">
    <source>
        <dbReference type="ARBA" id="ARBA00023295"/>
    </source>
</evidence>